<dbReference type="Gene3D" id="3.40.50.410">
    <property type="entry name" value="von Willebrand factor, type A domain"/>
    <property type="match status" value="1"/>
</dbReference>
<dbReference type="OrthoDB" id="47330at2759"/>
<evidence type="ECO:0000256" key="1">
    <source>
        <dbReference type="SAM" id="MobiDB-lite"/>
    </source>
</evidence>
<feature type="compositionally biased region" description="Acidic residues" evidence="1">
    <location>
        <begin position="185"/>
        <end position="223"/>
    </location>
</feature>
<keyword evidence="4" id="KW-1185">Reference proteome</keyword>
<evidence type="ECO:0000259" key="2">
    <source>
        <dbReference type="SMART" id="SM00327"/>
    </source>
</evidence>
<name>A0A812SKN7_9DINO</name>
<accession>A0A812SKN7</accession>
<dbReference type="Pfam" id="PF13519">
    <property type="entry name" value="VWA_2"/>
    <property type="match status" value="1"/>
</dbReference>
<dbReference type="InterPro" id="IPR002035">
    <property type="entry name" value="VWF_A"/>
</dbReference>
<protein>
    <submittedName>
        <fullName evidence="3">ViaA protein</fullName>
    </submittedName>
</protein>
<feature type="compositionally biased region" description="Gly residues" evidence="1">
    <location>
        <begin position="165"/>
        <end position="174"/>
    </location>
</feature>
<feature type="region of interest" description="Disordered" evidence="1">
    <location>
        <begin position="157"/>
        <end position="233"/>
    </location>
</feature>
<organism evidence="3 4">
    <name type="scientific">Symbiodinium natans</name>
    <dbReference type="NCBI Taxonomy" id="878477"/>
    <lineage>
        <taxon>Eukaryota</taxon>
        <taxon>Sar</taxon>
        <taxon>Alveolata</taxon>
        <taxon>Dinophyceae</taxon>
        <taxon>Suessiales</taxon>
        <taxon>Symbiodiniaceae</taxon>
        <taxon>Symbiodinium</taxon>
    </lineage>
</organism>
<dbReference type="InterPro" id="IPR036465">
    <property type="entry name" value="vWFA_dom_sf"/>
</dbReference>
<dbReference type="EMBL" id="CAJNDS010002447">
    <property type="protein sequence ID" value="CAE7479492.1"/>
    <property type="molecule type" value="Genomic_DNA"/>
</dbReference>
<dbReference type="SMART" id="SM00327">
    <property type="entry name" value="VWA"/>
    <property type="match status" value="1"/>
</dbReference>
<dbReference type="AlphaFoldDB" id="A0A812SKN7"/>
<comment type="caution">
    <text evidence="3">The sequence shown here is derived from an EMBL/GenBank/DDBJ whole genome shotgun (WGS) entry which is preliminary data.</text>
</comment>
<dbReference type="GO" id="GO:0005829">
    <property type="term" value="C:cytosol"/>
    <property type="evidence" value="ECO:0007669"/>
    <property type="project" value="TreeGrafter"/>
</dbReference>
<dbReference type="SUPFAM" id="SSF53300">
    <property type="entry name" value="vWA-like"/>
    <property type="match status" value="1"/>
</dbReference>
<dbReference type="PANTHER" id="PTHR36846">
    <property type="entry name" value="PROTEIN VIAA"/>
    <property type="match status" value="1"/>
</dbReference>
<sequence>MASLAGAGILQMSSARRCARQNRWLTVGRISDSSIEPSVDDNKMPDDVWKYLAKVNKTLWPLLMRVAEAEGADLGGNADAFSRAAMGLATWQDELSRGTIWKDEKGANWPAEKNMRSRWQDLLISKGLPQLVRRYPKLIDPLLESLLEALEEYHNQNMQQKQDQQGGGGGGGSGQSQQQPQAGQQEEEGGGQDEDKDDDKEDKEDEEEEDDDGDGDDEEEDEEKQQQKERENRADQILSQVAEQWGNAANAINAADEAFGSGTGSSMSDGFSLGSGEWHDSVSWKELQQLAKILRKSPELRELIRKLGRRSAVRGPLHKLPEEIFKEGAPNGVIRSPAAPAESSGVTLSGTWDTMLPSEAQLLAAKVPMLRSLHHSRRIEQSLLCYDRSAWLEDSAKMSGRSEMRPLGEAGPLIVCLDTSGSMCGQREVLSKALVVECVRQAHRQRRPCYLYAFSGMGDLRELELDMSQDGLRKVLDFLRSSFGGGTYLEDALHQTAERLKDDSWRNADLLIVTDGQLDVRTGDEEPIYQARREFGTKVFGLVLANSGGDAMERLCDELYVTGDVRDGYSSGSSNLAFPKLKLVTKGIDVAQKRGASLASSLTEEGYSFVSCSVDGEANSIFWDRSRWEMVGKEEGAVLSVSLRPLEDPAVTIRALCFKAKACPEPTRFFSSTDEPLLVCTDLSWLGGVQAAGILEDLMGLPSVTEEVLGTEVAAHMPAPPGLSQDCELAPVRCATGLNRLRFPDAVFFHEMAAVAALSGHSEGYMASMPPEDVVHQFPCFRLPIVAAFDWRAGRAGSDEERELLDIGLPPGLF</sequence>
<feature type="domain" description="VWFA" evidence="2">
    <location>
        <begin position="410"/>
        <end position="576"/>
    </location>
</feature>
<reference evidence="3" key="1">
    <citation type="submission" date="2021-02" db="EMBL/GenBank/DDBJ databases">
        <authorList>
            <person name="Dougan E. K."/>
            <person name="Rhodes N."/>
            <person name="Thang M."/>
            <person name="Chan C."/>
        </authorList>
    </citation>
    <scope>NUCLEOTIDE SEQUENCE</scope>
</reference>
<feature type="compositionally biased region" description="Low complexity" evidence="1">
    <location>
        <begin position="175"/>
        <end position="184"/>
    </location>
</feature>
<feature type="compositionally biased region" description="Basic and acidic residues" evidence="1">
    <location>
        <begin position="224"/>
        <end position="233"/>
    </location>
</feature>
<evidence type="ECO:0000313" key="3">
    <source>
        <dbReference type="EMBL" id="CAE7479492.1"/>
    </source>
</evidence>
<dbReference type="PANTHER" id="PTHR36846:SF1">
    <property type="entry name" value="PROTEIN VIAA"/>
    <property type="match status" value="1"/>
</dbReference>
<gene>
    <name evidence="3" type="primary">viaA</name>
    <name evidence="3" type="ORF">SNAT2548_LOCUS26927</name>
</gene>
<proteinExistence type="predicted"/>
<evidence type="ECO:0000313" key="4">
    <source>
        <dbReference type="Proteomes" id="UP000604046"/>
    </source>
</evidence>
<dbReference type="Proteomes" id="UP000604046">
    <property type="component" value="Unassembled WGS sequence"/>
</dbReference>